<keyword evidence="5" id="KW-1185">Reference proteome</keyword>
<proteinExistence type="predicted"/>
<evidence type="ECO:0000313" key="5">
    <source>
        <dbReference type="Proteomes" id="UP000027982"/>
    </source>
</evidence>
<feature type="domain" description="Glycosyl hydrolase family 95 catalytic" evidence="3">
    <location>
        <begin position="274"/>
        <end position="675"/>
    </location>
</feature>
<reference evidence="4 5" key="1">
    <citation type="journal article" date="2014" name="PLoS ONE">
        <title>The first complete genome sequence of the class fimbriimonadia in the phylum armatimonadetes.</title>
        <authorList>
            <person name="Hu Z.Y."/>
            <person name="Wang Y.Z."/>
            <person name="Im W.T."/>
            <person name="Wang S.Y."/>
            <person name="Zhao G.P."/>
            <person name="Zheng H.J."/>
            <person name="Quan Z.X."/>
        </authorList>
    </citation>
    <scope>NUCLEOTIDE SEQUENCE [LARGE SCALE GENOMIC DNA]</scope>
    <source>
        <strain evidence="4">Gsoil 348</strain>
    </source>
</reference>
<dbReference type="InterPro" id="IPR008928">
    <property type="entry name" value="6-hairpin_glycosidase_sf"/>
</dbReference>
<dbReference type="InterPro" id="IPR054363">
    <property type="entry name" value="GH95_cat"/>
</dbReference>
<gene>
    <name evidence="4" type="ORF">OP10G_1100</name>
</gene>
<dbReference type="Proteomes" id="UP000027982">
    <property type="component" value="Chromosome"/>
</dbReference>
<dbReference type="Pfam" id="PF22124">
    <property type="entry name" value="Glyco_hydro_95_cat"/>
    <property type="match status" value="1"/>
</dbReference>
<protein>
    <submittedName>
        <fullName evidence="4">Putative large secreted protein</fullName>
    </submittedName>
</protein>
<evidence type="ECO:0000313" key="4">
    <source>
        <dbReference type="EMBL" id="AIE84468.1"/>
    </source>
</evidence>
<name>A0A068NLN3_FIMGI</name>
<accession>A0A068NLN3</accession>
<evidence type="ECO:0000259" key="3">
    <source>
        <dbReference type="Pfam" id="PF22124"/>
    </source>
</evidence>
<dbReference type="SUPFAM" id="SSF48208">
    <property type="entry name" value="Six-hairpin glycosidases"/>
    <property type="match status" value="1"/>
</dbReference>
<dbReference type="PANTHER" id="PTHR31084">
    <property type="entry name" value="ALPHA-L-FUCOSIDASE 2"/>
    <property type="match status" value="1"/>
</dbReference>
<dbReference type="Gene3D" id="1.50.10.10">
    <property type="match status" value="1"/>
</dbReference>
<feature type="domain" description="Alpha fucosidase A-like C-terminal" evidence="2">
    <location>
        <begin position="677"/>
        <end position="748"/>
    </location>
</feature>
<dbReference type="GO" id="GO:0005975">
    <property type="term" value="P:carbohydrate metabolic process"/>
    <property type="evidence" value="ECO:0007669"/>
    <property type="project" value="InterPro"/>
</dbReference>
<dbReference type="Pfam" id="PF14498">
    <property type="entry name" value="Glyco_hyd_65N_2"/>
    <property type="match status" value="1"/>
</dbReference>
<dbReference type="InterPro" id="IPR012341">
    <property type="entry name" value="6hp_glycosidase-like_sf"/>
</dbReference>
<dbReference type="AlphaFoldDB" id="A0A068NLN3"/>
<dbReference type="EMBL" id="CP007139">
    <property type="protein sequence ID" value="AIE84468.1"/>
    <property type="molecule type" value="Genomic_DNA"/>
</dbReference>
<evidence type="ECO:0000259" key="1">
    <source>
        <dbReference type="Pfam" id="PF14498"/>
    </source>
</evidence>
<dbReference type="STRING" id="661478.OP10G_1100"/>
<dbReference type="InterPro" id="IPR016518">
    <property type="entry name" value="Alpha-L-fucosidase"/>
</dbReference>
<dbReference type="Gene3D" id="2.70.98.50">
    <property type="entry name" value="putative glycoside hydrolase family protein from bacillus halodurans"/>
    <property type="match status" value="1"/>
</dbReference>
<dbReference type="PIRSF" id="PIRSF007663">
    <property type="entry name" value="UCP007663"/>
    <property type="match status" value="1"/>
</dbReference>
<dbReference type="PANTHER" id="PTHR31084:SF0">
    <property type="entry name" value="ALPHA-L-FUCOSIDASE 2"/>
    <property type="match status" value="1"/>
</dbReference>
<dbReference type="KEGG" id="fgi:OP10G_1100"/>
<feature type="domain" description="Glycosyl hydrolase family 95 N-terminal" evidence="1">
    <location>
        <begin position="18"/>
        <end position="253"/>
    </location>
</feature>
<dbReference type="RefSeq" id="WP_025226898.1">
    <property type="nucleotide sequence ID" value="NZ_CP007139.1"/>
</dbReference>
<dbReference type="eggNOG" id="COG0657">
    <property type="taxonomic scope" value="Bacteria"/>
</dbReference>
<dbReference type="Pfam" id="PF21307">
    <property type="entry name" value="Glyco_hydro_95_C"/>
    <property type="match status" value="1"/>
</dbReference>
<dbReference type="InterPro" id="IPR049053">
    <property type="entry name" value="AFCA-like_C"/>
</dbReference>
<dbReference type="InterPro" id="IPR027414">
    <property type="entry name" value="GH95_N_dom"/>
</dbReference>
<organism evidence="4 5">
    <name type="scientific">Fimbriimonas ginsengisoli Gsoil 348</name>
    <dbReference type="NCBI Taxonomy" id="661478"/>
    <lineage>
        <taxon>Bacteria</taxon>
        <taxon>Bacillati</taxon>
        <taxon>Armatimonadota</taxon>
        <taxon>Fimbriimonadia</taxon>
        <taxon>Fimbriimonadales</taxon>
        <taxon>Fimbriimonadaceae</taxon>
        <taxon>Fimbriimonas</taxon>
    </lineage>
</organism>
<dbReference type="GO" id="GO:0004560">
    <property type="term" value="F:alpha-L-fucosidase activity"/>
    <property type="evidence" value="ECO:0007669"/>
    <property type="project" value="InterPro"/>
</dbReference>
<dbReference type="HOGENOM" id="CLU_004617_2_2_0"/>
<evidence type="ECO:0000259" key="2">
    <source>
        <dbReference type="Pfam" id="PF21307"/>
    </source>
</evidence>
<sequence length="757" mass="83123">MHPTLALSNAMKAPDCALRYDRPAKIWTEALPIGNGRLAAMVFGGVAEERLALNEGSIWAGSPRSYDNPQALTALPEIRQLVLSGHFKEAHDLTQRSFMGQPMGQAPYQPLGELRITMGHGENVDSYSRELDLDSATARTSYVSDGVRYSREVFASHPARLLVLRFTASKKGKLNLGVRLASRQDSKVATEGDTLRIEGHSGEHAGKPGAVRFVGLAKVRAAGGSVRAEGDQIVVENADSVEILFSAGTNYRSYEDLSANPEEIAREPLSRARSFSEMKRAHMADHRRLFRRMTIDLGPSSSAPTDARIRAYREGQDPGLAALYFQYGRYLLIATSRPGGPAATLQGLWNDSLTPPWGSKYTININTEMNYWPAETCALGECHEPLFDLIADISKTGAHTARNQYGAGGWVAHHNTDGWRGTAPVDGATWGIWPMGGAWLSTHLWQRYLFTGDRRELEKHYPYLKGASQFFLDAMVDLPGTPYRVTCPSMSPEHEHHPGVSICAGPTMDNQIIRDLFEGCIGAAKALGRDEDFVAKVEAALHRIAPNKVGKAGQLQEWIEDWDMEAVELTHRHVSHLYGLFPSAQISPATTPALAKAARRTLEIRGDAGTGWSLAWKINFWARLLDGDHAFKLVQDALHPAEGGGSGVYPNLFDAHPPFQIDGNFGFVSGVAEMLLQSHDGSLHLLPALPSAWPTGSIKGLRARGGFEIDIAWKNGKLENAAIRSLWGTTARIRYEGRETTVTLRKNETRRLDRALA</sequence>